<sequence>MAQQDDAKSLSEVVDEITSAGERKEQISVEEIMNAVGRRSFGPLLLVPGLIVLSPLSGVPGVPTLGGIVIFLFSVQMLLGREYFWLPAFILRRQVSRDRMAKAGRFLAWLARWADKVIKPRLLFLLHKPASHVVAVACTLIAVIMPPLELIPFANVVTASAISAFGLALVAYDGVLAVLAFLLTGVSFYLLVSGLLLS</sequence>
<feature type="transmembrane region" description="Helical" evidence="1">
    <location>
        <begin position="177"/>
        <end position="197"/>
    </location>
</feature>
<dbReference type="InterPro" id="IPR010331">
    <property type="entry name" value="ExoD"/>
</dbReference>
<evidence type="ECO:0008006" key="4">
    <source>
        <dbReference type="Google" id="ProtNLM"/>
    </source>
</evidence>
<keyword evidence="1" id="KW-0812">Transmembrane</keyword>
<dbReference type="PANTHER" id="PTHR41795">
    <property type="entry name" value="EXOPOLYSACCHARIDE SYNTHESIS PROTEIN"/>
    <property type="match status" value="1"/>
</dbReference>
<accession>A0A3E0WKH3</accession>
<evidence type="ECO:0000313" key="2">
    <source>
        <dbReference type="EMBL" id="RFA33464.1"/>
    </source>
</evidence>
<gene>
    <name evidence="2" type="ORF">CAL65_17580</name>
</gene>
<feature type="transmembrane region" description="Helical" evidence="1">
    <location>
        <begin position="68"/>
        <end position="91"/>
    </location>
</feature>
<feature type="transmembrane region" description="Helical" evidence="1">
    <location>
        <begin position="41"/>
        <end position="62"/>
    </location>
</feature>
<protein>
    <recommendedName>
        <fullName evidence="4">Exopolysaccharide biosynthesis protein</fullName>
    </recommendedName>
</protein>
<keyword evidence="3" id="KW-1185">Reference proteome</keyword>
<dbReference type="OrthoDB" id="8635607at2"/>
<dbReference type="EMBL" id="NFZW01000021">
    <property type="protein sequence ID" value="RFA33464.1"/>
    <property type="molecule type" value="Genomic_DNA"/>
</dbReference>
<name>A0A3E0WKH3_9GAMM</name>
<reference evidence="3" key="1">
    <citation type="submission" date="2017-05" db="EMBL/GenBank/DDBJ databases">
        <authorList>
            <person name="Sharma S."/>
            <person name="Sidhu C."/>
            <person name="Pinnaka A.K."/>
        </authorList>
    </citation>
    <scope>NUCLEOTIDE SEQUENCE [LARGE SCALE GENOMIC DNA]</scope>
    <source>
        <strain evidence="3">AK93</strain>
    </source>
</reference>
<keyword evidence="1" id="KW-1133">Transmembrane helix</keyword>
<dbReference type="Proteomes" id="UP000256763">
    <property type="component" value="Unassembled WGS sequence"/>
</dbReference>
<evidence type="ECO:0000256" key="1">
    <source>
        <dbReference type="SAM" id="Phobius"/>
    </source>
</evidence>
<dbReference type="Pfam" id="PF06055">
    <property type="entry name" value="ExoD"/>
    <property type="match status" value="1"/>
</dbReference>
<dbReference type="PIRSF" id="PIRSF033239">
    <property type="entry name" value="ExoD"/>
    <property type="match status" value="1"/>
</dbReference>
<feature type="transmembrane region" description="Helical" evidence="1">
    <location>
        <begin position="150"/>
        <end position="170"/>
    </location>
</feature>
<dbReference type="RefSeq" id="WP_116303426.1">
    <property type="nucleotide sequence ID" value="NZ_NFZV01000021.1"/>
</dbReference>
<dbReference type="PANTHER" id="PTHR41795:SF1">
    <property type="entry name" value="EXOPOLYSACCHARIDE SYNTHESIS PROTEIN"/>
    <property type="match status" value="1"/>
</dbReference>
<evidence type="ECO:0000313" key="3">
    <source>
        <dbReference type="Proteomes" id="UP000256763"/>
    </source>
</evidence>
<keyword evidence="1" id="KW-0472">Membrane</keyword>
<comment type="caution">
    <text evidence="2">The sequence shown here is derived from an EMBL/GenBank/DDBJ whole genome shotgun (WGS) entry which is preliminary data.</text>
</comment>
<feature type="transmembrane region" description="Helical" evidence="1">
    <location>
        <begin position="122"/>
        <end position="144"/>
    </location>
</feature>
<proteinExistence type="predicted"/>
<organism evidence="2 3">
    <name type="scientific">Alkalilimnicola ehrlichii</name>
    <dbReference type="NCBI Taxonomy" id="351052"/>
    <lineage>
        <taxon>Bacteria</taxon>
        <taxon>Pseudomonadati</taxon>
        <taxon>Pseudomonadota</taxon>
        <taxon>Gammaproteobacteria</taxon>
        <taxon>Chromatiales</taxon>
        <taxon>Ectothiorhodospiraceae</taxon>
        <taxon>Alkalilimnicola</taxon>
    </lineage>
</organism>
<dbReference type="AlphaFoldDB" id="A0A3E0WKH3"/>